<organism evidence="2 3">
    <name type="scientific">Granulibacter bethesdensis</name>
    <dbReference type="NCBI Taxonomy" id="364410"/>
    <lineage>
        <taxon>Bacteria</taxon>
        <taxon>Pseudomonadati</taxon>
        <taxon>Pseudomonadota</taxon>
        <taxon>Alphaproteobacteria</taxon>
        <taxon>Acetobacterales</taxon>
        <taxon>Acetobacteraceae</taxon>
        <taxon>Granulibacter</taxon>
    </lineage>
</organism>
<evidence type="ECO:0000256" key="1">
    <source>
        <dbReference type="SAM" id="SignalP"/>
    </source>
</evidence>
<feature type="signal peptide" evidence="1">
    <location>
        <begin position="1"/>
        <end position="47"/>
    </location>
</feature>
<accession>A0AAC9P923</accession>
<dbReference type="AlphaFoldDB" id="A0AAC9P923"/>
<feature type="chain" id="PRO_5042080830" evidence="1">
    <location>
        <begin position="48"/>
        <end position="223"/>
    </location>
</feature>
<name>A0AAC9P923_9PROT</name>
<proteinExistence type="predicted"/>
<evidence type="ECO:0000313" key="2">
    <source>
        <dbReference type="EMBL" id="APH55131.1"/>
    </source>
</evidence>
<dbReference type="EMBL" id="CP018191">
    <property type="protein sequence ID" value="APH55131.1"/>
    <property type="molecule type" value="Genomic_DNA"/>
</dbReference>
<sequence>MFHRKGIMMPSPQAQRMPGIMRRCRSARLLLTLLAMAPTLAPLGACAANTGLTNLKAITLRDGSNTVVHFVPDGRVGLIVAAHSGSAPTRNDVFVVLLPSPMPGEGWNIVSINAGPTLRGTGQAAVQDTITAAQDGIPGLRAVRFARGKMNGIPQTFLLSAMKDGDGRSPVTLEIYRLSEGNRTGGEQFIQVRQFRSSRRYCSAVDALSREFGLPSDSPDSAC</sequence>
<evidence type="ECO:0000313" key="3">
    <source>
        <dbReference type="Proteomes" id="UP000182373"/>
    </source>
</evidence>
<reference evidence="3" key="1">
    <citation type="submission" date="2016-11" db="EMBL/GenBank/DDBJ databases">
        <title>Comparative genomic and phenotypic analysis of Granulibacter bethesdensis clinical isolates from patients with chronic granulomatous disease.</title>
        <authorList>
            <person name="Zarember K.A."/>
            <person name="Porcella S.F."/>
            <person name="Chu J."/>
            <person name="Ding L."/>
            <person name="Dahlstrom E."/>
            <person name="Barbian K."/>
            <person name="Martens C."/>
            <person name="Sykora L."/>
            <person name="Kramer S."/>
            <person name="Pettinato A.M."/>
            <person name="Hong H."/>
            <person name="Wald G."/>
            <person name="Berg L.J."/>
            <person name="Rogge L.S."/>
            <person name="Greenberg D.E."/>
            <person name="Falcone E.L."/>
            <person name="Neves J.F."/>
            <person name="Simoes M.J."/>
            <person name="Casal M."/>
            <person name="Rodriguez-Lopez F.C."/>
            <person name="Zelazny A."/>
            <person name="Gallin J.I."/>
            <person name="Holland S.M."/>
        </authorList>
    </citation>
    <scope>NUCLEOTIDE SEQUENCE [LARGE SCALE GENOMIC DNA]</scope>
    <source>
        <strain evidence="3">NIH9.1</strain>
    </source>
</reference>
<gene>
    <name evidence="2" type="ORF">GbCGDNIH9_1820</name>
</gene>
<keyword evidence="1" id="KW-0732">Signal</keyword>
<protein>
    <submittedName>
        <fullName evidence="2">Secreted protein</fullName>
    </submittedName>
</protein>
<dbReference type="Proteomes" id="UP000182373">
    <property type="component" value="Chromosome"/>
</dbReference>